<organism evidence="9 10">
    <name type="scientific">Penicillium capsulatum</name>
    <dbReference type="NCBI Taxonomy" id="69766"/>
    <lineage>
        <taxon>Eukaryota</taxon>
        <taxon>Fungi</taxon>
        <taxon>Dikarya</taxon>
        <taxon>Ascomycota</taxon>
        <taxon>Pezizomycotina</taxon>
        <taxon>Eurotiomycetes</taxon>
        <taxon>Eurotiomycetidae</taxon>
        <taxon>Eurotiales</taxon>
        <taxon>Aspergillaceae</taxon>
        <taxon>Penicillium</taxon>
    </lineage>
</organism>
<evidence type="ECO:0000256" key="4">
    <source>
        <dbReference type="ARBA" id="ARBA00023136"/>
    </source>
</evidence>
<keyword evidence="10" id="KW-1185">Reference proteome</keyword>
<keyword evidence="4 7" id="KW-0472">Membrane</keyword>
<feature type="transmembrane region" description="Helical" evidence="7">
    <location>
        <begin position="215"/>
        <end position="237"/>
    </location>
</feature>
<evidence type="ECO:0000256" key="5">
    <source>
        <dbReference type="ARBA" id="ARBA00038359"/>
    </source>
</evidence>
<feature type="transmembrane region" description="Helical" evidence="7">
    <location>
        <begin position="135"/>
        <end position="162"/>
    </location>
</feature>
<dbReference type="InterPro" id="IPR049326">
    <property type="entry name" value="Rhodopsin_dom_fungi"/>
</dbReference>
<feature type="region of interest" description="Disordered" evidence="6">
    <location>
        <begin position="333"/>
        <end position="352"/>
    </location>
</feature>
<reference evidence="9" key="2">
    <citation type="journal article" date="2023" name="IMA Fungus">
        <title>Comparative genomic study of the Penicillium genus elucidates a diverse pangenome and 15 lateral gene transfer events.</title>
        <authorList>
            <person name="Petersen C."/>
            <person name="Sorensen T."/>
            <person name="Nielsen M.R."/>
            <person name="Sondergaard T.E."/>
            <person name="Sorensen J.L."/>
            <person name="Fitzpatrick D.A."/>
            <person name="Frisvad J.C."/>
            <person name="Nielsen K.L."/>
        </authorList>
    </citation>
    <scope>NUCLEOTIDE SEQUENCE</scope>
    <source>
        <strain evidence="9">IBT 21917</strain>
    </source>
</reference>
<accession>A0A9W9I254</accession>
<keyword evidence="2 7" id="KW-0812">Transmembrane</keyword>
<sequence>MSASGDFGPAPPGVDLSEDQNGQMIGGVVTLMVLGLLSVALRMYARLKTKMGFAVDDYLIFAGLFFAFGTGIVVLISLNHGNGRHIQVLTHGHFEIIWKLLFSHVCIYAAAVTCTKSSIIIFYRRIFNLHLSMYIMMSLIIGYFVSVIITIFVACHPLPYFWLQYTNPTAVDGTCINTPKFFLGNGIGAVIIDFLILLVPVPIIWKLQMPRSQRIAVTGILLLGGFVCIAGIVRLVVLNNNTHSDDATWTIAPVFLWSCVEPFIGIVCACLPTLSPLFRRWWSTLMTQKLSSSGKKSGGTSATYAKMPRSRRTHTSALDSYDGEEVELTGARCQQTPGTSHPPDLEATGGQSSPRIMVKDEIILSWN</sequence>
<name>A0A9W9I254_9EURO</name>
<reference evidence="9" key="1">
    <citation type="submission" date="2022-11" db="EMBL/GenBank/DDBJ databases">
        <authorList>
            <person name="Petersen C."/>
        </authorList>
    </citation>
    <scope>NUCLEOTIDE SEQUENCE</scope>
    <source>
        <strain evidence="9">IBT 21917</strain>
    </source>
</reference>
<protein>
    <recommendedName>
        <fullName evidence="8">Rhodopsin domain-containing protein</fullName>
    </recommendedName>
</protein>
<evidence type="ECO:0000256" key="1">
    <source>
        <dbReference type="ARBA" id="ARBA00004141"/>
    </source>
</evidence>
<dbReference type="InterPro" id="IPR052337">
    <property type="entry name" value="SAT4-like"/>
</dbReference>
<comment type="caution">
    <text evidence="9">The sequence shown here is derived from an EMBL/GenBank/DDBJ whole genome shotgun (WGS) entry which is preliminary data.</text>
</comment>
<evidence type="ECO:0000256" key="7">
    <source>
        <dbReference type="SAM" id="Phobius"/>
    </source>
</evidence>
<feature type="transmembrane region" description="Helical" evidence="7">
    <location>
        <begin position="96"/>
        <end position="123"/>
    </location>
</feature>
<evidence type="ECO:0000256" key="6">
    <source>
        <dbReference type="SAM" id="MobiDB-lite"/>
    </source>
</evidence>
<evidence type="ECO:0000259" key="8">
    <source>
        <dbReference type="Pfam" id="PF20684"/>
    </source>
</evidence>
<feature type="transmembrane region" description="Helical" evidence="7">
    <location>
        <begin position="249"/>
        <end position="271"/>
    </location>
</feature>
<evidence type="ECO:0000313" key="9">
    <source>
        <dbReference type="EMBL" id="KAJ5162534.1"/>
    </source>
</evidence>
<comment type="similarity">
    <text evidence="5">Belongs to the SAT4 family.</text>
</comment>
<dbReference type="Proteomes" id="UP001146351">
    <property type="component" value="Unassembled WGS sequence"/>
</dbReference>
<dbReference type="Pfam" id="PF20684">
    <property type="entry name" value="Fung_rhodopsin"/>
    <property type="match status" value="1"/>
</dbReference>
<proteinExistence type="inferred from homology"/>
<feature type="transmembrane region" description="Helical" evidence="7">
    <location>
        <begin position="182"/>
        <end position="203"/>
    </location>
</feature>
<feature type="region of interest" description="Disordered" evidence="6">
    <location>
        <begin position="290"/>
        <end position="322"/>
    </location>
</feature>
<dbReference type="PANTHER" id="PTHR33048:SF163">
    <property type="entry name" value="INTEGRAL MEMBRANE PROTEIN (AFU_ORTHOLOGUE AFUA_8G05510)"/>
    <property type="match status" value="1"/>
</dbReference>
<dbReference type="AlphaFoldDB" id="A0A9W9I254"/>
<feature type="transmembrane region" description="Helical" evidence="7">
    <location>
        <begin position="24"/>
        <end position="45"/>
    </location>
</feature>
<feature type="compositionally biased region" description="Low complexity" evidence="6">
    <location>
        <begin position="290"/>
        <end position="301"/>
    </location>
</feature>
<evidence type="ECO:0000313" key="10">
    <source>
        <dbReference type="Proteomes" id="UP001146351"/>
    </source>
</evidence>
<evidence type="ECO:0000256" key="2">
    <source>
        <dbReference type="ARBA" id="ARBA00022692"/>
    </source>
</evidence>
<feature type="transmembrane region" description="Helical" evidence="7">
    <location>
        <begin position="57"/>
        <end position="76"/>
    </location>
</feature>
<feature type="domain" description="Rhodopsin" evidence="8">
    <location>
        <begin position="41"/>
        <end position="280"/>
    </location>
</feature>
<evidence type="ECO:0000256" key="3">
    <source>
        <dbReference type="ARBA" id="ARBA00022989"/>
    </source>
</evidence>
<dbReference type="EMBL" id="JAPQKO010000005">
    <property type="protein sequence ID" value="KAJ5162534.1"/>
    <property type="molecule type" value="Genomic_DNA"/>
</dbReference>
<comment type="subcellular location">
    <subcellularLocation>
        <location evidence="1">Membrane</location>
        <topology evidence="1">Multi-pass membrane protein</topology>
    </subcellularLocation>
</comment>
<dbReference type="GO" id="GO:0016020">
    <property type="term" value="C:membrane"/>
    <property type="evidence" value="ECO:0007669"/>
    <property type="project" value="UniProtKB-SubCell"/>
</dbReference>
<keyword evidence="3 7" id="KW-1133">Transmembrane helix</keyword>
<dbReference type="PANTHER" id="PTHR33048">
    <property type="entry name" value="PTH11-LIKE INTEGRAL MEMBRANE PROTEIN (AFU_ORTHOLOGUE AFUA_5G11245)"/>
    <property type="match status" value="1"/>
</dbReference>
<dbReference type="OrthoDB" id="3934549at2759"/>
<gene>
    <name evidence="9" type="ORF">N7492_007926</name>
</gene>